<evidence type="ECO:0000256" key="1">
    <source>
        <dbReference type="SAM" id="Phobius"/>
    </source>
</evidence>
<organism evidence="2 3">
    <name type="scientific">Roseibium sediminicola</name>
    <dbReference type="NCBI Taxonomy" id="2933272"/>
    <lineage>
        <taxon>Bacteria</taxon>
        <taxon>Pseudomonadati</taxon>
        <taxon>Pseudomonadota</taxon>
        <taxon>Alphaproteobacteria</taxon>
        <taxon>Hyphomicrobiales</taxon>
        <taxon>Stappiaceae</taxon>
        <taxon>Roseibium</taxon>
    </lineage>
</organism>
<protein>
    <submittedName>
        <fullName evidence="2">Uncharacterized protein</fullName>
    </submittedName>
</protein>
<keyword evidence="1" id="KW-1133">Transmembrane helix</keyword>
<gene>
    <name evidence="2" type="ORF">M0H32_13375</name>
</gene>
<sequence length="55" mass="6281">MTSFAVLIPLVILVGVGFYVLDRSKERHNKSHHRWQPDVNAIKAETINLETPSDH</sequence>
<feature type="transmembrane region" description="Helical" evidence="1">
    <location>
        <begin position="6"/>
        <end position="22"/>
    </location>
</feature>
<name>A0ABT0GUQ6_9HYPH</name>
<keyword evidence="3" id="KW-1185">Reference proteome</keyword>
<keyword evidence="1" id="KW-0812">Transmembrane</keyword>
<evidence type="ECO:0000313" key="2">
    <source>
        <dbReference type="EMBL" id="MCK7613161.1"/>
    </source>
</evidence>
<dbReference type="RefSeq" id="WP_248154737.1">
    <property type="nucleotide sequence ID" value="NZ_JALNMJ010000008.1"/>
</dbReference>
<comment type="caution">
    <text evidence="2">The sequence shown here is derived from an EMBL/GenBank/DDBJ whole genome shotgun (WGS) entry which is preliminary data.</text>
</comment>
<dbReference type="EMBL" id="JALNMJ010000008">
    <property type="protein sequence ID" value="MCK7613161.1"/>
    <property type="molecule type" value="Genomic_DNA"/>
</dbReference>
<keyword evidence="1" id="KW-0472">Membrane</keyword>
<evidence type="ECO:0000313" key="3">
    <source>
        <dbReference type="Proteomes" id="UP001431221"/>
    </source>
</evidence>
<proteinExistence type="predicted"/>
<reference evidence="2" key="1">
    <citation type="submission" date="2022-04" db="EMBL/GenBank/DDBJ databases">
        <title>Roseibium sp. CAU 1639 isolated from mud.</title>
        <authorList>
            <person name="Kim W."/>
        </authorList>
    </citation>
    <scope>NUCLEOTIDE SEQUENCE</scope>
    <source>
        <strain evidence="2">CAU 1639</strain>
    </source>
</reference>
<dbReference type="Proteomes" id="UP001431221">
    <property type="component" value="Unassembled WGS sequence"/>
</dbReference>
<accession>A0ABT0GUQ6</accession>